<dbReference type="Pfam" id="PF05050">
    <property type="entry name" value="Methyltransf_21"/>
    <property type="match status" value="1"/>
</dbReference>
<organism evidence="2 3">
    <name type="scientific">Nitrosomonas marina</name>
    <dbReference type="NCBI Taxonomy" id="917"/>
    <lineage>
        <taxon>Bacteria</taxon>
        <taxon>Pseudomonadati</taxon>
        <taxon>Pseudomonadota</taxon>
        <taxon>Betaproteobacteria</taxon>
        <taxon>Nitrosomonadales</taxon>
        <taxon>Nitrosomonadaceae</taxon>
        <taxon>Nitrosomonas</taxon>
    </lineage>
</organism>
<dbReference type="SUPFAM" id="SSF53335">
    <property type="entry name" value="S-adenosyl-L-methionine-dependent methyltransferases"/>
    <property type="match status" value="1"/>
</dbReference>
<reference evidence="2 3" key="1">
    <citation type="submission" date="2016-10" db="EMBL/GenBank/DDBJ databases">
        <authorList>
            <person name="de Groot N.N."/>
        </authorList>
    </citation>
    <scope>NUCLEOTIDE SEQUENCE [LARGE SCALE GENOMIC DNA]</scope>
    <source>
        <strain evidence="2 3">Nm22</strain>
    </source>
</reference>
<gene>
    <name evidence="2" type="ORF">SAMN05216325_101156</name>
</gene>
<protein>
    <submittedName>
        <fullName evidence="2">Methyltransferase, FkbM family</fullName>
    </submittedName>
</protein>
<dbReference type="GO" id="GO:0032259">
    <property type="term" value="P:methylation"/>
    <property type="evidence" value="ECO:0007669"/>
    <property type="project" value="UniProtKB-KW"/>
</dbReference>
<dbReference type="InterPro" id="IPR029063">
    <property type="entry name" value="SAM-dependent_MTases_sf"/>
</dbReference>
<dbReference type="RefSeq" id="WP_090627031.1">
    <property type="nucleotide sequence ID" value="NZ_FOCP01000001.1"/>
</dbReference>
<accession>A0A1H8AKC9</accession>
<dbReference type="AlphaFoldDB" id="A0A1H8AKC9"/>
<name>A0A1H8AKC9_9PROT</name>
<keyword evidence="2" id="KW-0489">Methyltransferase</keyword>
<dbReference type="EMBL" id="FOCP01000001">
    <property type="protein sequence ID" value="SEM70239.1"/>
    <property type="molecule type" value="Genomic_DNA"/>
</dbReference>
<evidence type="ECO:0000313" key="3">
    <source>
        <dbReference type="Proteomes" id="UP000199459"/>
    </source>
</evidence>
<keyword evidence="2" id="KW-0808">Transferase</keyword>
<evidence type="ECO:0000313" key="2">
    <source>
        <dbReference type="EMBL" id="SEM70239.1"/>
    </source>
</evidence>
<feature type="domain" description="Methyltransferase FkbM" evidence="1">
    <location>
        <begin position="95"/>
        <end position="233"/>
    </location>
</feature>
<dbReference type="InterPro" id="IPR006342">
    <property type="entry name" value="FkbM_mtfrase"/>
</dbReference>
<dbReference type="Gene3D" id="3.40.50.150">
    <property type="entry name" value="Vaccinia Virus protein VP39"/>
    <property type="match status" value="1"/>
</dbReference>
<proteinExistence type="predicted"/>
<dbReference type="GO" id="GO:0008168">
    <property type="term" value="F:methyltransferase activity"/>
    <property type="evidence" value="ECO:0007669"/>
    <property type="project" value="UniProtKB-KW"/>
</dbReference>
<dbReference type="PANTHER" id="PTHR34203">
    <property type="entry name" value="METHYLTRANSFERASE, FKBM FAMILY PROTEIN"/>
    <property type="match status" value="1"/>
</dbReference>
<dbReference type="InterPro" id="IPR052514">
    <property type="entry name" value="SAM-dependent_MTase"/>
</dbReference>
<dbReference type="NCBIfam" id="TIGR01444">
    <property type="entry name" value="fkbM_fam"/>
    <property type="match status" value="1"/>
</dbReference>
<dbReference type="OrthoDB" id="7016221at2"/>
<sequence>MKSTISSPPWYFRLGKWMIRNHIRGGYRLLNTAGNLGLLDKTAEYRLNERITINVPLNRSGTWWDGEDVLQYDAPTVRLLASTIDTLADPAVFVDCGADIGMMSLLTAIHTDNIERFIAIEPNKKAFDILTENYRRLPVASEAKFGAIGRIKGTGKLNSPDYLPDDDHARFISESKDGDIPIYTIDDLGIAPQKSVVLKLDVEGSELDAILGATNTLANARKFVVDLEAHPLVAKRTHIDPIEILRQLNEIKPCQFTICEKPEITLQLDKDFFSQVETVNYDIIAVSK</sequence>
<evidence type="ECO:0000259" key="1">
    <source>
        <dbReference type="Pfam" id="PF05050"/>
    </source>
</evidence>
<dbReference type="PANTHER" id="PTHR34203:SF15">
    <property type="entry name" value="SLL1173 PROTEIN"/>
    <property type="match status" value="1"/>
</dbReference>
<dbReference type="STRING" id="917.SAMN05216326_12337"/>
<dbReference type="Proteomes" id="UP000199459">
    <property type="component" value="Unassembled WGS sequence"/>
</dbReference>